<keyword evidence="3" id="KW-1185">Reference proteome</keyword>
<feature type="compositionally biased region" description="Acidic residues" evidence="1">
    <location>
        <begin position="452"/>
        <end position="461"/>
    </location>
</feature>
<protein>
    <recommendedName>
        <fullName evidence="4">Shugoshin C-terminal domain-containing protein</fullName>
    </recommendedName>
</protein>
<evidence type="ECO:0000313" key="3">
    <source>
        <dbReference type="Proteomes" id="UP000815677"/>
    </source>
</evidence>
<feature type="region of interest" description="Disordered" evidence="1">
    <location>
        <begin position="434"/>
        <end position="542"/>
    </location>
</feature>
<feature type="compositionally biased region" description="Basic and acidic residues" evidence="1">
    <location>
        <begin position="434"/>
        <end position="444"/>
    </location>
</feature>
<feature type="compositionally biased region" description="Polar residues" evidence="1">
    <location>
        <begin position="471"/>
        <end position="484"/>
    </location>
</feature>
<evidence type="ECO:0008006" key="4">
    <source>
        <dbReference type="Google" id="ProtNLM"/>
    </source>
</evidence>
<dbReference type="Proteomes" id="UP000815677">
    <property type="component" value="Unassembled WGS sequence"/>
</dbReference>
<gene>
    <name evidence="2" type="ORF">MCHLO_14090</name>
</gene>
<sequence length="542" mass="59701">MRFFRFLHRRTKSDPAIASIILNTNTLPRPRSLDAAQAALFAAAVPGCPQTFLFPTPADAHNAVFELQSANTELNTELALRISDCQHLRVQVDTLNADLFTQLHQITLLERQLQTERVATEEILDKLAKYERFIGLMINVGLHQRVLGDAHAALRAGVDPDAALVEAIKAAAAVPESPWSTIIPSVTGPRTQDEYRASLHMTLKTRRELRASKKIAKYWKQIALEHSPSGIITPSVSSISSIHEPLPPERQKAVDELVSSRRRASLMSQHVSVPPSSSRSSNSLNEAPAFHLAEQELEPGPQLTPVETPTKLRLEAPILCPLASESFKLQLADVSAGPKIFNKRSGSPNKPDRPVLGQLDLNVPFSQRIGYSRSKSNLKSGRLQRRNNAHVLDDESPCKARSRPRELAVPNVVPSFSKHSLCSTHLGPLGRIEEERDEVSRKGPEVIGAVDGSEDSDDDADAWSIVERPESSMQMTTPTKSSSRLPKPVLRQLNRLSLTKSPPAESVVAPLVIRKRSGTMSSPSPTPRPPLVTHNKRTSVWR</sequence>
<feature type="compositionally biased region" description="Low complexity" evidence="1">
    <location>
        <begin position="268"/>
        <end position="283"/>
    </location>
</feature>
<reference evidence="2" key="1">
    <citation type="submission" date="2014-09" db="EMBL/GenBank/DDBJ databases">
        <title>Genome sequence of the luminous mushroom Mycena chlorophos for searching fungal bioluminescence genes.</title>
        <authorList>
            <person name="Tanaka Y."/>
            <person name="Kasuga D."/>
            <person name="Oba Y."/>
            <person name="Hase S."/>
            <person name="Sato K."/>
            <person name="Oba Y."/>
            <person name="Sakakibara Y."/>
        </authorList>
    </citation>
    <scope>NUCLEOTIDE SEQUENCE</scope>
</reference>
<organism evidence="2 3">
    <name type="scientific">Mycena chlorophos</name>
    <name type="common">Agaric fungus</name>
    <name type="synonym">Agaricus chlorophos</name>
    <dbReference type="NCBI Taxonomy" id="658473"/>
    <lineage>
        <taxon>Eukaryota</taxon>
        <taxon>Fungi</taxon>
        <taxon>Dikarya</taxon>
        <taxon>Basidiomycota</taxon>
        <taxon>Agaricomycotina</taxon>
        <taxon>Agaricomycetes</taxon>
        <taxon>Agaricomycetidae</taxon>
        <taxon>Agaricales</taxon>
        <taxon>Marasmiineae</taxon>
        <taxon>Mycenaceae</taxon>
        <taxon>Mycena</taxon>
    </lineage>
</organism>
<proteinExistence type="predicted"/>
<name>A0ABQ0M2K0_MYCCL</name>
<accession>A0ABQ0M2K0</accession>
<dbReference type="EMBL" id="DF849487">
    <property type="protein sequence ID" value="GAT57576.1"/>
    <property type="molecule type" value="Genomic_DNA"/>
</dbReference>
<evidence type="ECO:0000313" key="2">
    <source>
        <dbReference type="EMBL" id="GAT57576.1"/>
    </source>
</evidence>
<evidence type="ECO:0000256" key="1">
    <source>
        <dbReference type="SAM" id="MobiDB-lite"/>
    </source>
</evidence>
<feature type="region of interest" description="Disordered" evidence="1">
    <location>
        <begin position="265"/>
        <end position="285"/>
    </location>
</feature>